<sequence length="98" mass="11076">MSEDCPDERCKTCPLKDQCKNMGSEDKKNAKKVLRDMGTTRRTLIAGIIGKDAEVKFTPEPQISTLLGAILLSHMMDKEDGDDDLIKTTTYFRRSTYD</sequence>
<gene>
    <name evidence="1" type="ORF">S01H4_16346</name>
</gene>
<organism evidence="1">
    <name type="scientific">marine sediment metagenome</name>
    <dbReference type="NCBI Taxonomy" id="412755"/>
    <lineage>
        <taxon>unclassified sequences</taxon>
        <taxon>metagenomes</taxon>
        <taxon>ecological metagenomes</taxon>
    </lineage>
</organism>
<dbReference type="EMBL" id="BART01007167">
    <property type="protein sequence ID" value="GAG54538.1"/>
    <property type="molecule type" value="Genomic_DNA"/>
</dbReference>
<name>X0Z223_9ZZZZ</name>
<feature type="non-terminal residue" evidence="1">
    <location>
        <position position="98"/>
    </location>
</feature>
<accession>X0Z223</accession>
<comment type="caution">
    <text evidence="1">The sequence shown here is derived from an EMBL/GenBank/DDBJ whole genome shotgun (WGS) entry which is preliminary data.</text>
</comment>
<evidence type="ECO:0000313" key="1">
    <source>
        <dbReference type="EMBL" id="GAG54538.1"/>
    </source>
</evidence>
<dbReference type="AlphaFoldDB" id="X0Z223"/>
<proteinExistence type="predicted"/>
<protein>
    <submittedName>
        <fullName evidence="1">Uncharacterized protein</fullName>
    </submittedName>
</protein>
<reference evidence="1" key="1">
    <citation type="journal article" date="2014" name="Front. Microbiol.">
        <title>High frequency of phylogenetically diverse reductive dehalogenase-homologous genes in deep subseafloor sedimentary metagenomes.</title>
        <authorList>
            <person name="Kawai M."/>
            <person name="Futagami T."/>
            <person name="Toyoda A."/>
            <person name="Takaki Y."/>
            <person name="Nishi S."/>
            <person name="Hori S."/>
            <person name="Arai W."/>
            <person name="Tsubouchi T."/>
            <person name="Morono Y."/>
            <person name="Uchiyama I."/>
            <person name="Ito T."/>
            <person name="Fujiyama A."/>
            <person name="Inagaki F."/>
            <person name="Takami H."/>
        </authorList>
    </citation>
    <scope>NUCLEOTIDE SEQUENCE</scope>
    <source>
        <strain evidence="1">Expedition CK06-06</strain>
    </source>
</reference>